<feature type="compositionally biased region" description="Low complexity" evidence="1">
    <location>
        <begin position="846"/>
        <end position="855"/>
    </location>
</feature>
<organism evidence="2 3">
    <name type="scientific">Linnemannia gamsii</name>
    <dbReference type="NCBI Taxonomy" id="64522"/>
    <lineage>
        <taxon>Eukaryota</taxon>
        <taxon>Fungi</taxon>
        <taxon>Fungi incertae sedis</taxon>
        <taxon>Mucoromycota</taxon>
        <taxon>Mortierellomycotina</taxon>
        <taxon>Mortierellomycetes</taxon>
        <taxon>Mortierellales</taxon>
        <taxon>Mortierellaceae</taxon>
        <taxon>Linnemannia</taxon>
    </lineage>
</organism>
<feature type="compositionally biased region" description="Basic and acidic residues" evidence="1">
    <location>
        <begin position="815"/>
        <end position="845"/>
    </location>
</feature>
<sequence length="1020" mass="113560">MATNHPPPVLFQSDDDDHHHHSHSSNNDHTHHDFGDGHPTDPRSTGLPSLGHQHHDLLHGQGSTHSHPHADGRGRSQERGYGHLYDELENLDDPPPHVHSQACQDSCPVQDIYTETSFSRFSKGDRTNLYGLVVVKELGQVTTASTTRSTASSSGVAPLDPPTQEARSTSTSVSETGPSLSIKTAKDSGLAPGAGHIRRKSSIFTETGDLAYRRLPGRYVLVAAGGTVKFFLDLQDMVEFTLGPSEFNPPQGEGAGEGNERAGGGESVAEELAPNLEIVSMDAFERKDERGCQLVLVVSIAKAEDPAQFELRFYGVNTFAPSIRELLLRLPSTIDIQSVPLTWAPTKIIHSPLEDDPFEMVVLVGGSDSRAHLFVQDAPDVLPSDGLYKEQPVENHFSVLASFPYCEYCVLSLVIKDYLTCRVIAAGTQNGTLNVGIIPRDPVTFQLDRANAKAHTVVLFSPITTLTVYTSRVPTDRRRQRQQEQQQRAKQATKNDQDARPNIFAHDDDFEEEEEDGIHLLVTCATEQAWVYSDINKHGLSQRADLAECSYHDSILAAHAMDADWDGQNEVMIGTYGRQLMVFKQLPPGQEPYSKSSSVHQQKLPQQSQQHQHHNNHHHHSQRSSFSSTQQLQRQLRNSFQIQQQLQLQQLQQQQLLQQQQQQQQQLHLSGPTVSSPSAIGDGGSGENGMSLTPQWGMTWNRRFASPIYGISSADLNDDGLEELVITTINGVSFFLPDPRTAKRRLAQAVERMREIKEMREILEQLRRDNLKLVEDQRVKEEKEKEEEEQRRVKAEEERRRKEKEAEEEAAAADAARKENERIGSEELERKEKEEDILEEQRLLEQQHQGKQQEQGEMEKESFNAPGQEGPETLEKEETLVVASENVEGHAASASAKSPVQNDDENGARQVVKTEPKTTSVVEDEETDRGATEPAVEVSESQEGTNETNEVLEGQTEAQHQSPEHESPGQGSSGLVELEHMDSPSLEQVYGHAYLEKHRMAGDENRADSVSGSESKQANE</sequence>
<proteinExistence type="predicted"/>
<feature type="compositionally biased region" description="Gly residues" evidence="1">
    <location>
        <begin position="253"/>
        <end position="266"/>
    </location>
</feature>
<feature type="region of interest" description="Disordered" evidence="1">
    <location>
        <begin position="243"/>
        <end position="266"/>
    </location>
</feature>
<feature type="compositionally biased region" description="Polar residues" evidence="1">
    <location>
        <begin position="939"/>
        <end position="949"/>
    </location>
</feature>
<dbReference type="PANTHER" id="PTHR15435:SF2">
    <property type="entry name" value="KICSTOR COMPLEX PROTEIN KAPTIN"/>
    <property type="match status" value="1"/>
</dbReference>
<evidence type="ECO:0000313" key="2">
    <source>
        <dbReference type="EMBL" id="KAG0286762.1"/>
    </source>
</evidence>
<feature type="compositionally biased region" description="Basic and acidic residues" evidence="1">
    <location>
        <begin position="994"/>
        <end position="1007"/>
    </location>
</feature>
<feature type="region of interest" description="Disordered" evidence="1">
    <location>
        <begin position="142"/>
        <end position="195"/>
    </location>
</feature>
<feature type="compositionally biased region" description="Polar residues" evidence="1">
    <location>
        <begin position="1008"/>
        <end position="1020"/>
    </location>
</feature>
<dbReference type="EMBL" id="JAAAIM010000545">
    <property type="protein sequence ID" value="KAG0286762.1"/>
    <property type="molecule type" value="Genomic_DNA"/>
</dbReference>
<feature type="region of interest" description="Disordered" evidence="1">
    <location>
        <begin position="587"/>
        <end position="634"/>
    </location>
</feature>
<feature type="region of interest" description="Disordered" evidence="1">
    <location>
        <begin position="667"/>
        <end position="694"/>
    </location>
</feature>
<evidence type="ECO:0000313" key="3">
    <source>
        <dbReference type="Proteomes" id="UP001194696"/>
    </source>
</evidence>
<protein>
    <submittedName>
        <fullName evidence="2">Uncharacterized protein</fullName>
    </submittedName>
</protein>
<keyword evidence="3" id="KW-1185">Reference proteome</keyword>
<feature type="compositionally biased region" description="Basic and acidic residues" evidence="1">
    <location>
        <begin position="779"/>
        <end position="805"/>
    </location>
</feature>
<feature type="compositionally biased region" description="Basic residues" evidence="1">
    <location>
        <begin position="611"/>
        <end position="622"/>
    </location>
</feature>
<feature type="compositionally biased region" description="Polar residues" evidence="1">
    <location>
        <begin position="165"/>
        <end position="182"/>
    </location>
</feature>
<dbReference type="Proteomes" id="UP001194696">
    <property type="component" value="Unassembled WGS sequence"/>
</dbReference>
<evidence type="ECO:0000256" key="1">
    <source>
        <dbReference type="SAM" id="MobiDB-lite"/>
    </source>
</evidence>
<feature type="region of interest" description="Disordered" evidence="1">
    <location>
        <begin position="1"/>
        <end position="78"/>
    </location>
</feature>
<dbReference type="PANTHER" id="PTHR15435">
    <property type="entry name" value="KICSTOR COMPLEX PROTEIN KAPTIN"/>
    <property type="match status" value="1"/>
</dbReference>
<dbReference type="InterPro" id="IPR029982">
    <property type="entry name" value="Kptn"/>
</dbReference>
<feature type="compositionally biased region" description="Basic and acidic residues" evidence="1">
    <location>
        <begin position="26"/>
        <end position="41"/>
    </location>
</feature>
<reference evidence="2 3" key="1">
    <citation type="journal article" date="2020" name="Fungal Divers.">
        <title>Resolving the Mortierellaceae phylogeny through synthesis of multi-gene phylogenetics and phylogenomics.</title>
        <authorList>
            <person name="Vandepol N."/>
            <person name="Liber J."/>
            <person name="Desiro A."/>
            <person name="Na H."/>
            <person name="Kennedy M."/>
            <person name="Barry K."/>
            <person name="Grigoriev I.V."/>
            <person name="Miller A.N."/>
            <person name="O'Donnell K."/>
            <person name="Stajich J.E."/>
            <person name="Bonito G."/>
        </authorList>
    </citation>
    <scope>NUCLEOTIDE SEQUENCE [LARGE SCALE GENOMIC DNA]</scope>
    <source>
        <strain evidence="2 3">AD045</strain>
    </source>
</reference>
<name>A0ABQ7JXN5_9FUNG</name>
<feature type="compositionally biased region" description="Low complexity" evidence="1">
    <location>
        <begin position="598"/>
        <end position="610"/>
    </location>
</feature>
<feature type="compositionally biased region" description="Basic and acidic residues" evidence="1">
    <location>
        <begin position="68"/>
        <end position="78"/>
    </location>
</feature>
<feature type="compositionally biased region" description="Low complexity" evidence="1">
    <location>
        <begin position="142"/>
        <end position="154"/>
    </location>
</feature>
<comment type="caution">
    <text evidence="2">The sequence shown here is derived from an EMBL/GenBank/DDBJ whole genome shotgun (WGS) entry which is preliminary data.</text>
</comment>
<gene>
    <name evidence="2" type="ORF">BGZ96_009191</name>
</gene>
<feature type="compositionally biased region" description="Low complexity" evidence="1">
    <location>
        <begin position="623"/>
        <end position="634"/>
    </location>
</feature>
<feature type="region of interest" description="Disordered" evidence="1">
    <location>
        <begin position="779"/>
        <end position="1020"/>
    </location>
</feature>
<feature type="region of interest" description="Disordered" evidence="1">
    <location>
        <begin position="471"/>
        <end position="502"/>
    </location>
</feature>
<accession>A0ABQ7JXN5</accession>